<dbReference type="InterPro" id="IPR040749">
    <property type="entry name" value="BRCC36_C"/>
</dbReference>
<dbReference type="EnsemblPlants" id="Pp3c25_2940V3.2">
    <property type="protein sequence ID" value="Pp3c25_2940V3.2"/>
    <property type="gene ID" value="Pp3c25_2940"/>
</dbReference>
<dbReference type="Pfam" id="PF18110">
    <property type="entry name" value="BRCC36_C"/>
    <property type="match status" value="1"/>
</dbReference>
<reference evidence="2" key="3">
    <citation type="submission" date="2020-12" db="UniProtKB">
        <authorList>
            <consortium name="EnsemblPlants"/>
        </authorList>
    </citation>
    <scope>IDENTIFICATION</scope>
</reference>
<organism evidence="2 3">
    <name type="scientific">Physcomitrium patens</name>
    <name type="common">Spreading-leaved earth moss</name>
    <name type="synonym">Physcomitrella patens</name>
    <dbReference type="NCBI Taxonomy" id="3218"/>
    <lineage>
        <taxon>Eukaryota</taxon>
        <taxon>Viridiplantae</taxon>
        <taxon>Streptophyta</taxon>
        <taxon>Embryophyta</taxon>
        <taxon>Bryophyta</taxon>
        <taxon>Bryophytina</taxon>
        <taxon>Bryopsida</taxon>
        <taxon>Funariidae</taxon>
        <taxon>Funariales</taxon>
        <taxon>Funariaceae</taxon>
        <taxon>Physcomitrium</taxon>
    </lineage>
</organism>
<evidence type="ECO:0000259" key="1">
    <source>
        <dbReference type="Pfam" id="PF18110"/>
    </source>
</evidence>
<dbReference type="InParanoid" id="A0A7I4CP15"/>
<dbReference type="Gramene" id="Pp3c25_2940V3.2">
    <property type="protein sequence ID" value="Pp3c25_2940V3.2"/>
    <property type="gene ID" value="Pp3c25_2940"/>
</dbReference>
<proteinExistence type="predicted"/>
<reference evidence="2 3" key="1">
    <citation type="journal article" date="2008" name="Science">
        <title>The Physcomitrella genome reveals evolutionary insights into the conquest of land by plants.</title>
        <authorList>
            <person name="Rensing S."/>
            <person name="Lang D."/>
            <person name="Zimmer A."/>
            <person name="Terry A."/>
            <person name="Salamov A."/>
            <person name="Shapiro H."/>
            <person name="Nishiyama T."/>
            <person name="Perroud P.-F."/>
            <person name="Lindquist E."/>
            <person name="Kamisugi Y."/>
            <person name="Tanahashi T."/>
            <person name="Sakakibara K."/>
            <person name="Fujita T."/>
            <person name="Oishi K."/>
            <person name="Shin-I T."/>
            <person name="Kuroki Y."/>
            <person name="Toyoda A."/>
            <person name="Suzuki Y."/>
            <person name="Hashimoto A."/>
            <person name="Yamaguchi K."/>
            <person name="Sugano A."/>
            <person name="Kohara Y."/>
            <person name="Fujiyama A."/>
            <person name="Anterola A."/>
            <person name="Aoki S."/>
            <person name="Ashton N."/>
            <person name="Barbazuk W.B."/>
            <person name="Barker E."/>
            <person name="Bennetzen J."/>
            <person name="Bezanilla M."/>
            <person name="Blankenship R."/>
            <person name="Cho S.H."/>
            <person name="Dutcher S."/>
            <person name="Estelle M."/>
            <person name="Fawcett J.A."/>
            <person name="Gundlach H."/>
            <person name="Hanada K."/>
            <person name="Heyl A."/>
            <person name="Hicks K.A."/>
            <person name="Hugh J."/>
            <person name="Lohr M."/>
            <person name="Mayer K."/>
            <person name="Melkozernov A."/>
            <person name="Murata T."/>
            <person name="Nelson D."/>
            <person name="Pils B."/>
            <person name="Prigge M."/>
            <person name="Reiss B."/>
            <person name="Renner T."/>
            <person name="Rombauts S."/>
            <person name="Rushton P."/>
            <person name="Sanderfoot A."/>
            <person name="Schween G."/>
            <person name="Shiu S.-H."/>
            <person name="Stueber K."/>
            <person name="Theodoulou F.L."/>
            <person name="Tu H."/>
            <person name="Van de Peer Y."/>
            <person name="Verrier P.J."/>
            <person name="Waters E."/>
            <person name="Wood A."/>
            <person name="Yang L."/>
            <person name="Cove D."/>
            <person name="Cuming A."/>
            <person name="Hasebe M."/>
            <person name="Lucas S."/>
            <person name="Mishler D.B."/>
            <person name="Reski R."/>
            <person name="Grigoriev I."/>
            <person name="Quatrano R.S."/>
            <person name="Boore J.L."/>
        </authorList>
    </citation>
    <scope>NUCLEOTIDE SEQUENCE [LARGE SCALE GENOMIC DNA]</scope>
    <source>
        <strain evidence="2 3">cv. Gransden 2004</strain>
    </source>
</reference>
<dbReference type="EMBL" id="ABEU02000025">
    <property type="status" value="NOT_ANNOTATED_CDS"/>
    <property type="molecule type" value="Genomic_DNA"/>
</dbReference>
<reference evidence="2 3" key="2">
    <citation type="journal article" date="2018" name="Plant J.">
        <title>The Physcomitrella patens chromosome-scale assembly reveals moss genome structure and evolution.</title>
        <authorList>
            <person name="Lang D."/>
            <person name="Ullrich K.K."/>
            <person name="Murat F."/>
            <person name="Fuchs J."/>
            <person name="Jenkins J."/>
            <person name="Haas F.B."/>
            <person name="Piednoel M."/>
            <person name="Gundlach H."/>
            <person name="Van Bel M."/>
            <person name="Meyberg R."/>
            <person name="Vives C."/>
            <person name="Morata J."/>
            <person name="Symeonidi A."/>
            <person name="Hiss M."/>
            <person name="Muchero W."/>
            <person name="Kamisugi Y."/>
            <person name="Saleh O."/>
            <person name="Blanc G."/>
            <person name="Decker E.L."/>
            <person name="van Gessel N."/>
            <person name="Grimwood J."/>
            <person name="Hayes R.D."/>
            <person name="Graham S.W."/>
            <person name="Gunter L.E."/>
            <person name="McDaniel S.F."/>
            <person name="Hoernstein S.N.W."/>
            <person name="Larsson A."/>
            <person name="Li F.W."/>
            <person name="Perroud P.F."/>
            <person name="Phillips J."/>
            <person name="Ranjan P."/>
            <person name="Rokshar D.S."/>
            <person name="Rothfels C.J."/>
            <person name="Schneider L."/>
            <person name="Shu S."/>
            <person name="Stevenson D.W."/>
            <person name="Thummler F."/>
            <person name="Tillich M."/>
            <person name="Villarreal Aguilar J.C."/>
            <person name="Widiez T."/>
            <person name="Wong G.K."/>
            <person name="Wymore A."/>
            <person name="Zhang Y."/>
            <person name="Zimmer A.D."/>
            <person name="Quatrano R.S."/>
            <person name="Mayer K.F.X."/>
            <person name="Goodstein D."/>
            <person name="Casacuberta J.M."/>
            <person name="Vandepoele K."/>
            <person name="Reski R."/>
            <person name="Cuming A.C."/>
            <person name="Tuskan G.A."/>
            <person name="Maumus F."/>
            <person name="Salse J."/>
            <person name="Schmutz J."/>
            <person name="Rensing S.A."/>
        </authorList>
    </citation>
    <scope>NUCLEOTIDE SEQUENCE [LARGE SCALE GENOMIC DNA]</scope>
    <source>
        <strain evidence="2 3">cv. Gransden 2004</strain>
    </source>
</reference>
<accession>A0A7I4CP15</accession>
<feature type="domain" description="BRCC36 C-terminal helical" evidence="1">
    <location>
        <begin position="151"/>
        <end position="198"/>
    </location>
</feature>
<evidence type="ECO:0000313" key="3">
    <source>
        <dbReference type="Proteomes" id="UP000006727"/>
    </source>
</evidence>
<evidence type="ECO:0000313" key="2">
    <source>
        <dbReference type="EnsemblPlants" id="Pp3c25_2940V3.2"/>
    </source>
</evidence>
<dbReference type="Proteomes" id="UP000006727">
    <property type="component" value="Chromosome 25"/>
</dbReference>
<keyword evidence="3" id="KW-1185">Reference proteome</keyword>
<sequence length="211" mass="23695">MVGLSDWSGTLGDTNGLTKSHLWLTLLAWTGRCFRRPVQAIPNVLTQKWRVLPEDFRLTWGNTWDIERTRKEADLTRLEQKDTTVALENLFSTAEKKPPSGSLSTEEDSFKMQKALHLSTLGISEAEYVRKEIPLEVLRGGRRCVEVECTLSSLVAMQETLFTEEHAAYNLAVKQSTNKRGQLHPLAAIQHSSTYQASGVLSVPCFYITLG</sequence>
<protein>
    <recommendedName>
        <fullName evidence="1">BRCC36 C-terminal helical domain-containing protein</fullName>
    </recommendedName>
</protein>
<name>A0A7I4CP15_PHYPA</name>
<dbReference type="AlphaFoldDB" id="A0A7I4CP15"/>